<keyword evidence="2 3" id="KW-0802">TPR repeat</keyword>
<dbReference type="SUPFAM" id="SSF81901">
    <property type="entry name" value="HCP-like"/>
    <property type="match status" value="1"/>
</dbReference>
<protein>
    <submittedName>
        <fullName evidence="4">Uncharacterized protein</fullName>
    </submittedName>
</protein>
<evidence type="ECO:0000313" key="4">
    <source>
        <dbReference type="EMBL" id="SPQ94772.1"/>
    </source>
</evidence>
<reference evidence="4 5" key="1">
    <citation type="submission" date="2018-03" db="EMBL/GenBank/DDBJ databases">
        <authorList>
            <person name="Fogelqvist J."/>
        </authorList>
    </citation>
    <scope>NUCLEOTIDE SEQUENCE [LARGE SCALE GENOMIC DNA]</scope>
</reference>
<evidence type="ECO:0000256" key="1">
    <source>
        <dbReference type="ARBA" id="ARBA00022737"/>
    </source>
</evidence>
<keyword evidence="4" id="KW-0496">Mitochondrion</keyword>
<dbReference type="Proteomes" id="UP000290189">
    <property type="component" value="Unassembled WGS sequence"/>
</dbReference>
<accession>A0A3P3Y3L3</accession>
<keyword evidence="1" id="KW-0677">Repeat</keyword>
<dbReference type="SMART" id="SM00028">
    <property type="entry name" value="TPR"/>
    <property type="match status" value="6"/>
</dbReference>
<dbReference type="InterPro" id="IPR019734">
    <property type="entry name" value="TPR_rpt"/>
</dbReference>
<sequence>MSPTIIRGGATVTRLVQAARMAYDLHFIEHALDRESRMERGVALFKRKQVDEALAYLEAALDLEAGTPGRTARLHYYIAECHFGKRDYELAMYHYNTSIEMNPNDFQVYFDRGYLHQKQNRTMASIDDFTACIALNGAFPSAYHNRGIAYKQVGNIDMAIEDLRKAVAMSSSHVRTKKSLLDLLLPQALRDLRLGRYQEALSRLDECARLDPVPAQVFSERAAVYSRLGRYRDAVDDYTLALDLRPRSTDLLKGRADAHQRLGNIRAAMRDYMAILDVRPASNTASRGLSTCLLQAEVGHPY</sequence>
<dbReference type="Gene3D" id="1.25.40.10">
    <property type="entry name" value="Tetratricopeptide repeat domain"/>
    <property type="match status" value="2"/>
</dbReference>
<dbReference type="InterPro" id="IPR050498">
    <property type="entry name" value="Ycf3"/>
</dbReference>
<dbReference type="AlphaFoldDB" id="A0A3P3Y3L3"/>
<organism evidence="4 5">
    <name type="scientific">Plasmodiophora brassicae</name>
    <name type="common">Clubroot disease agent</name>
    <dbReference type="NCBI Taxonomy" id="37360"/>
    <lineage>
        <taxon>Eukaryota</taxon>
        <taxon>Sar</taxon>
        <taxon>Rhizaria</taxon>
        <taxon>Endomyxa</taxon>
        <taxon>Phytomyxea</taxon>
        <taxon>Plasmodiophorida</taxon>
        <taxon>Plasmodiophoridae</taxon>
        <taxon>Plasmodiophora</taxon>
    </lineage>
</organism>
<evidence type="ECO:0000256" key="2">
    <source>
        <dbReference type="ARBA" id="ARBA00022803"/>
    </source>
</evidence>
<dbReference type="EMBL" id="OVEO01000003">
    <property type="protein sequence ID" value="SPQ94772.1"/>
    <property type="molecule type" value="Genomic_DNA"/>
</dbReference>
<proteinExistence type="predicted"/>
<evidence type="ECO:0000256" key="3">
    <source>
        <dbReference type="PROSITE-ProRule" id="PRU00339"/>
    </source>
</evidence>
<dbReference type="Pfam" id="PF13424">
    <property type="entry name" value="TPR_12"/>
    <property type="match status" value="1"/>
</dbReference>
<feature type="repeat" description="TPR" evidence="3">
    <location>
        <begin position="72"/>
        <end position="105"/>
    </location>
</feature>
<dbReference type="Pfam" id="PF13432">
    <property type="entry name" value="TPR_16"/>
    <property type="match status" value="2"/>
</dbReference>
<name>A0A3P3Y3L3_PLABS</name>
<feature type="repeat" description="TPR" evidence="3">
    <location>
        <begin position="215"/>
        <end position="248"/>
    </location>
</feature>
<gene>
    <name evidence="4" type="ORF">PLBR_LOCUS1987</name>
</gene>
<dbReference type="PANTHER" id="PTHR44858">
    <property type="entry name" value="TETRATRICOPEPTIDE REPEAT PROTEIN 6"/>
    <property type="match status" value="1"/>
</dbReference>
<evidence type="ECO:0000313" key="5">
    <source>
        <dbReference type="Proteomes" id="UP000290189"/>
    </source>
</evidence>
<feature type="repeat" description="TPR" evidence="3">
    <location>
        <begin position="140"/>
        <end position="173"/>
    </location>
</feature>
<dbReference type="Pfam" id="PF13181">
    <property type="entry name" value="TPR_8"/>
    <property type="match status" value="1"/>
</dbReference>
<dbReference type="InterPro" id="IPR011990">
    <property type="entry name" value="TPR-like_helical_dom_sf"/>
</dbReference>
<geneLocation type="mitochondrion" evidence="4"/>
<dbReference type="PANTHER" id="PTHR44858:SF1">
    <property type="entry name" value="UDP-N-ACETYLGLUCOSAMINE--PEPTIDE N-ACETYLGLUCOSAMINYLTRANSFERASE SPINDLY-RELATED"/>
    <property type="match status" value="1"/>
</dbReference>
<dbReference type="PROSITE" id="PS50005">
    <property type="entry name" value="TPR"/>
    <property type="match status" value="3"/>
</dbReference>